<evidence type="ECO:0000256" key="1">
    <source>
        <dbReference type="ARBA" id="ARBA00023015"/>
    </source>
</evidence>
<dbReference type="InterPro" id="IPR000792">
    <property type="entry name" value="Tscrpt_reg_LuxR_C"/>
</dbReference>
<name>A0ABV3T470_9GAMM</name>
<protein>
    <submittedName>
        <fullName evidence="5">LuxR C-terminal-related transcriptional regulator</fullName>
    </submittedName>
</protein>
<dbReference type="PROSITE" id="PS50043">
    <property type="entry name" value="HTH_LUXR_2"/>
    <property type="match status" value="1"/>
</dbReference>
<dbReference type="PRINTS" id="PR00038">
    <property type="entry name" value="HTHLUXR"/>
</dbReference>
<evidence type="ECO:0000313" key="5">
    <source>
        <dbReference type="EMBL" id="MEX0429999.1"/>
    </source>
</evidence>
<gene>
    <name evidence="5" type="ORF">V6X30_01115</name>
</gene>
<evidence type="ECO:0000259" key="4">
    <source>
        <dbReference type="PROSITE" id="PS50043"/>
    </source>
</evidence>
<dbReference type="PANTHER" id="PTHR44688:SF16">
    <property type="entry name" value="DNA-BINDING TRANSCRIPTIONAL ACTIVATOR DEVR_DOSR"/>
    <property type="match status" value="1"/>
</dbReference>
<evidence type="ECO:0000256" key="2">
    <source>
        <dbReference type="ARBA" id="ARBA00023125"/>
    </source>
</evidence>
<accession>A0ABV3T470</accession>
<dbReference type="InterPro" id="IPR036388">
    <property type="entry name" value="WH-like_DNA-bd_sf"/>
</dbReference>
<dbReference type="Gene3D" id="1.10.10.10">
    <property type="entry name" value="Winged helix-like DNA-binding domain superfamily/Winged helix DNA-binding domain"/>
    <property type="match status" value="1"/>
</dbReference>
<feature type="domain" description="HTH luxR-type" evidence="4">
    <location>
        <begin position="148"/>
        <end position="213"/>
    </location>
</feature>
<dbReference type="Proteomes" id="UP001556637">
    <property type="component" value="Unassembled WGS sequence"/>
</dbReference>
<sequence>MEKSKSALAGQRTLDNFPLVPDEPQVNLISEDSAQSRLFIAQLERQCSFSVTLLPPGAVDFAGCILAPSLLVVDLLAWACPGEQAADGGKGLNIAVHDLPVVFLNAPAPLAAQSDHAILPVSASFSAICAAIAAELGQSPPCGSTQSDDTVLDALTAGERRVLELLKYGLTNQRLADELHKSTHTIKSHLYSIYQKLECRNRAEAALIAARAFP</sequence>
<dbReference type="Pfam" id="PF00196">
    <property type="entry name" value="GerE"/>
    <property type="match status" value="1"/>
</dbReference>
<dbReference type="PANTHER" id="PTHR44688">
    <property type="entry name" value="DNA-BINDING TRANSCRIPTIONAL ACTIVATOR DEVR_DOSR"/>
    <property type="match status" value="1"/>
</dbReference>
<dbReference type="SUPFAM" id="SSF46894">
    <property type="entry name" value="C-terminal effector domain of the bipartite response regulators"/>
    <property type="match status" value="1"/>
</dbReference>
<dbReference type="RefSeq" id="WP_367982795.1">
    <property type="nucleotide sequence ID" value="NZ_JBAKFF010000001.1"/>
</dbReference>
<keyword evidence="2" id="KW-0238">DNA-binding</keyword>
<reference evidence="5 6" key="1">
    <citation type="submission" date="2024-02" db="EMBL/GenBank/DDBJ databases">
        <title>New especies of Spiribacter isolated from saline water.</title>
        <authorList>
            <person name="Leon M.J."/>
            <person name="De La Haba R."/>
            <person name="Sanchez-Porro C."/>
            <person name="Ventosa A."/>
        </authorList>
    </citation>
    <scope>NUCLEOTIDE SEQUENCE [LARGE SCALE GENOMIC DNA]</scope>
    <source>
        <strain evidence="6">ag22IC4-189</strain>
    </source>
</reference>
<keyword evidence="6" id="KW-1185">Reference proteome</keyword>
<keyword evidence="3" id="KW-0804">Transcription</keyword>
<comment type="caution">
    <text evidence="5">The sequence shown here is derived from an EMBL/GenBank/DDBJ whole genome shotgun (WGS) entry which is preliminary data.</text>
</comment>
<keyword evidence="1" id="KW-0805">Transcription regulation</keyword>
<proteinExistence type="predicted"/>
<evidence type="ECO:0000256" key="3">
    <source>
        <dbReference type="ARBA" id="ARBA00023163"/>
    </source>
</evidence>
<dbReference type="InterPro" id="IPR016032">
    <property type="entry name" value="Sig_transdc_resp-reg_C-effctor"/>
</dbReference>
<organism evidence="5 6">
    <name type="scientific">Spiribacter insolitus</name>
    <dbReference type="NCBI Taxonomy" id="3122417"/>
    <lineage>
        <taxon>Bacteria</taxon>
        <taxon>Pseudomonadati</taxon>
        <taxon>Pseudomonadota</taxon>
        <taxon>Gammaproteobacteria</taxon>
        <taxon>Chromatiales</taxon>
        <taxon>Ectothiorhodospiraceae</taxon>
        <taxon>Spiribacter</taxon>
    </lineage>
</organism>
<dbReference type="SMART" id="SM00421">
    <property type="entry name" value="HTH_LUXR"/>
    <property type="match status" value="1"/>
</dbReference>
<evidence type="ECO:0000313" key="6">
    <source>
        <dbReference type="Proteomes" id="UP001556637"/>
    </source>
</evidence>
<dbReference type="EMBL" id="JBAKFF010000001">
    <property type="protein sequence ID" value="MEX0429999.1"/>
    <property type="molecule type" value="Genomic_DNA"/>
</dbReference>
<dbReference type="CDD" id="cd06170">
    <property type="entry name" value="LuxR_C_like"/>
    <property type="match status" value="1"/>
</dbReference>